<dbReference type="EMBL" id="LHPG02000020">
    <property type="protein sequence ID" value="PRW20991.1"/>
    <property type="molecule type" value="Genomic_DNA"/>
</dbReference>
<evidence type="ECO:0000313" key="3">
    <source>
        <dbReference type="Proteomes" id="UP000239899"/>
    </source>
</evidence>
<evidence type="ECO:0000313" key="2">
    <source>
        <dbReference type="EMBL" id="PRW20991.1"/>
    </source>
</evidence>
<gene>
    <name evidence="2" type="ORF">C2E21_8395</name>
</gene>
<protein>
    <submittedName>
        <fullName evidence="2">Uncharacterized protein</fullName>
    </submittedName>
</protein>
<feature type="compositionally biased region" description="Low complexity" evidence="1">
    <location>
        <begin position="17"/>
        <end position="27"/>
    </location>
</feature>
<dbReference type="AlphaFoldDB" id="A0A2P6TEC1"/>
<reference evidence="2 3" key="1">
    <citation type="journal article" date="2018" name="Plant J.">
        <title>Genome sequences of Chlorella sorokiniana UTEX 1602 and Micractinium conductrix SAG 241.80: implications to maltose excretion by a green alga.</title>
        <authorList>
            <person name="Arriola M.B."/>
            <person name="Velmurugan N."/>
            <person name="Zhang Y."/>
            <person name="Plunkett M.H."/>
            <person name="Hondzo H."/>
            <person name="Barney B.M."/>
        </authorList>
    </citation>
    <scope>NUCLEOTIDE SEQUENCE [LARGE SCALE GENOMIC DNA]</scope>
    <source>
        <strain evidence="3">UTEX 1602</strain>
    </source>
</reference>
<keyword evidence="3" id="KW-1185">Reference proteome</keyword>
<organism evidence="2 3">
    <name type="scientific">Chlorella sorokiniana</name>
    <name type="common">Freshwater green alga</name>
    <dbReference type="NCBI Taxonomy" id="3076"/>
    <lineage>
        <taxon>Eukaryota</taxon>
        <taxon>Viridiplantae</taxon>
        <taxon>Chlorophyta</taxon>
        <taxon>core chlorophytes</taxon>
        <taxon>Trebouxiophyceae</taxon>
        <taxon>Chlorellales</taxon>
        <taxon>Chlorellaceae</taxon>
        <taxon>Chlorella clade</taxon>
        <taxon>Chlorella</taxon>
    </lineage>
</organism>
<accession>A0A2P6TEC1</accession>
<evidence type="ECO:0000256" key="1">
    <source>
        <dbReference type="SAM" id="MobiDB-lite"/>
    </source>
</evidence>
<feature type="region of interest" description="Disordered" evidence="1">
    <location>
        <begin position="124"/>
        <end position="152"/>
    </location>
</feature>
<comment type="caution">
    <text evidence="2">The sequence shown here is derived from an EMBL/GenBank/DDBJ whole genome shotgun (WGS) entry which is preliminary data.</text>
</comment>
<name>A0A2P6TEC1_CHLSO</name>
<proteinExistence type="predicted"/>
<feature type="compositionally biased region" description="Acidic residues" evidence="1">
    <location>
        <begin position="126"/>
        <end position="138"/>
    </location>
</feature>
<feature type="region of interest" description="Disordered" evidence="1">
    <location>
        <begin position="17"/>
        <end position="41"/>
    </location>
</feature>
<sequence>MIGQRYPRLAQRAAAAAAANSGSAAGSSRRHEEDQPSWDPTVAASVAEAATELSNGGGTRRQLVGCLRGLLLTHDFHPKRDTPEGILKALLPQLERQFGECNLADYMQLLLREVEGHLQFAAQAEDQGDEQAEAEDETPAAGEGEPERPPFCPPGIDLSAFNLCVLLLVGKHKHDIPERRIFDVLQAVTQLRPGQAGHDMYWAVRSWAEGELQRIPLEEEGRRRAWERVRSLASQQQPDRTAVLEFVSQFDPDSISGSDAKCGALYVQLPYGAPMAAVCALLTGVLRFSLQDMSLEQLTAVLRSLAELVHKLEAMMKGLYGGSIGSAWASKAQPKTGPLSELSAAAYQAYHRTLQHAASVAAGTAAAKRLELEGPVWQFVKQLPGLTAAQQRQTYADNLWTRTLCLAECGSNLECRVLEFALLHCRVKPESWANASTLALPHGVGDPTSYQRARPRKTNADTSGLNNGQLAYLTKARKGACLVMKIPGGPGPYAQELLVWDDMLGLGLYRRGAKLRDLKALAASVHAHARALVVSGGTVPIAWAAVAAATPAQVHAAVTRYLGQHDFKQRAAARRTA</sequence>
<dbReference type="Proteomes" id="UP000239899">
    <property type="component" value="Unassembled WGS sequence"/>
</dbReference>